<dbReference type="EMBL" id="CP061800">
    <property type="protein sequence ID" value="QTA90354.1"/>
    <property type="molecule type" value="Genomic_DNA"/>
</dbReference>
<evidence type="ECO:0000313" key="2">
    <source>
        <dbReference type="Proteomes" id="UP000663722"/>
    </source>
</evidence>
<protein>
    <submittedName>
        <fullName evidence="1">Uncharacterized protein</fullName>
    </submittedName>
</protein>
<keyword evidence="2" id="KW-1185">Reference proteome</keyword>
<accession>A0A975BSE7</accession>
<reference evidence="1" key="1">
    <citation type="journal article" date="2021" name="Microb. Physiol.">
        <title>Proteogenomic Insights into the Physiology of Marine, Sulfate-Reducing, Filamentous Desulfonema limicola and Desulfonema magnum.</title>
        <authorList>
            <person name="Schnaars V."/>
            <person name="Wohlbrand L."/>
            <person name="Scheve S."/>
            <person name="Hinrichs C."/>
            <person name="Reinhardt R."/>
            <person name="Rabus R."/>
        </authorList>
    </citation>
    <scope>NUCLEOTIDE SEQUENCE</scope>
    <source>
        <strain evidence="1">4be13</strain>
    </source>
</reference>
<name>A0A975BSE7_9BACT</name>
<organism evidence="1 2">
    <name type="scientific">Desulfonema magnum</name>
    <dbReference type="NCBI Taxonomy" id="45655"/>
    <lineage>
        <taxon>Bacteria</taxon>
        <taxon>Pseudomonadati</taxon>
        <taxon>Thermodesulfobacteriota</taxon>
        <taxon>Desulfobacteria</taxon>
        <taxon>Desulfobacterales</taxon>
        <taxon>Desulfococcaceae</taxon>
        <taxon>Desulfonema</taxon>
    </lineage>
</organism>
<gene>
    <name evidence="1" type="ORF">dnm_064150</name>
</gene>
<dbReference type="AlphaFoldDB" id="A0A975BSE7"/>
<sequence>MRGAAKKSGFFFQDGVICPTGKTRLFPAGEAIRPEKERVSSLSPYKSGNFSIC</sequence>
<proteinExistence type="predicted"/>
<dbReference type="Proteomes" id="UP000663722">
    <property type="component" value="Chromosome"/>
</dbReference>
<evidence type="ECO:0000313" key="1">
    <source>
        <dbReference type="EMBL" id="QTA90354.1"/>
    </source>
</evidence>
<dbReference type="KEGG" id="dmm:dnm_064150"/>